<evidence type="ECO:0000259" key="1">
    <source>
        <dbReference type="PROSITE" id="PS00028"/>
    </source>
</evidence>
<organism evidence="4">
    <name type="scientific">Gongylonema pulchrum</name>
    <dbReference type="NCBI Taxonomy" id="637853"/>
    <lineage>
        <taxon>Eukaryota</taxon>
        <taxon>Metazoa</taxon>
        <taxon>Ecdysozoa</taxon>
        <taxon>Nematoda</taxon>
        <taxon>Chromadorea</taxon>
        <taxon>Rhabditida</taxon>
        <taxon>Spirurina</taxon>
        <taxon>Spiruromorpha</taxon>
        <taxon>Spiruroidea</taxon>
        <taxon>Gongylonematidae</taxon>
        <taxon>Gongylonema</taxon>
    </lineage>
</organism>
<dbReference type="OrthoDB" id="5873590at2759"/>
<dbReference type="EMBL" id="UYRT01078549">
    <property type="protein sequence ID" value="VDN18771.1"/>
    <property type="molecule type" value="Genomic_DNA"/>
</dbReference>
<reference evidence="4" key="1">
    <citation type="submission" date="2016-06" db="UniProtKB">
        <authorList>
            <consortium name="WormBaseParasite"/>
        </authorList>
    </citation>
    <scope>IDENTIFICATION</scope>
</reference>
<dbReference type="Proteomes" id="UP000271098">
    <property type="component" value="Unassembled WGS sequence"/>
</dbReference>
<dbReference type="SMART" id="SM00355">
    <property type="entry name" value="ZnF_C2H2"/>
    <property type="match status" value="3"/>
</dbReference>
<gene>
    <name evidence="2" type="ORF">GPUH_LOCUS11433</name>
</gene>
<dbReference type="WBParaSite" id="GPUH_0001144701-mRNA-1">
    <property type="protein sequence ID" value="GPUH_0001144701-mRNA-1"/>
    <property type="gene ID" value="GPUH_0001144701"/>
</dbReference>
<dbReference type="AlphaFoldDB" id="A0A183DRU2"/>
<dbReference type="InterPro" id="IPR013087">
    <property type="entry name" value="Znf_C2H2_type"/>
</dbReference>
<keyword evidence="3" id="KW-1185">Reference proteome</keyword>
<feature type="domain" description="C2H2-type" evidence="1">
    <location>
        <begin position="9"/>
        <end position="30"/>
    </location>
</feature>
<reference evidence="2 3" key="2">
    <citation type="submission" date="2018-11" db="EMBL/GenBank/DDBJ databases">
        <authorList>
            <consortium name="Pathogen Informatics"/>
        </authorList>
    </citation>
    <scope>NUCLEOTIDE SEQUENCE [LARGE SCALE GENOMIC DNA]</scope>
</reference>
<evidence type="ECO:0000313" key="4">
    <source>
        <dbReference type="WBParaSite" id="GPUH_0001144701-mRNA-1"/>
    </source>
</evidence>
<evidence type="ECO:0000313" key="2">
    <source>
        <dbReference type="EMBL" id="VDN18771.1"/>
    </source>
</evidence>
<protein>
    <submittedName>
        <fullName evidence="4">C2H2-type domain-containing protein</fullName>
    </submittedName>
</protein>
<feature type="domain" description="C2H2-type" evidence="1">
    <location>
        <begin position="39"/>
        <end position="59"/>
    </location>
</feature>
<evidence type="ECO:0000313" key="3">
    <source>
        <dbReference type="Proteomes" id="UP000271098"/>
    </source>
</evidence>
<name>A0A183DRU2_9BILA</name>
<proteinExistence type="predicted"/>
<accession>A0A183DRU2</accession>
<dbReference type="PROSITE" id="PS00028">
    <property type="entry name" value="ZINC_FINGER_C2H2_1"/>
    <property type="match status" value="2"/>
</dbReference>
<sequence length="372" mass="41713">MKSGIPLQCRLCTHQFTCAADIEKHQITEHPTDVTKLKCPVCPRYYVTDLFYREHLLSHLGEIQSMTSLLEKGIFLAPACSSDTCPRMGPLLQRVAGGILSFDMPSYGSCQRCAKGTSKAAIDEKNDLLLSLTEKFSREGRLYHLRVCLQKDMDLPDLEKSFDLADFSVISDDEDLSADESLDIEKDEPETKKLKLKNGDKKLTEGLCYYCRQAKQLSFDMPSYGSCQRCAKGTSKAAIDEKNDLLLSLTEKFSREGRLYVNKNSVLDTSIGAIIDDSVYMCVKCNGLHFGKEHILKHLRVCLQKDMDLPDLDKSFDLTDSSVVICLSQPNCSPADRIYCPKCTESCCSISSLRRHFVLRHGIFAYYSAPGA</sequence>